<dbReference type="STRING" id="464.Lgor_2453"/>
<evidence type="ECO:0000313" key="2">
    <source>
        <dbReference type="EMBL" id="SIR47564.1"/>
    </source>
</evidence>
<dbReference type="AlphaFoldDB" id="A0A377GJ49"/>
<reference evidence="2 4" key="1">
    <citation type="submission" date="2017-01" db="EMBL/GenBank/DDBJ databases">
        <authorList>
            <person name="Varghese N."/>
            <person name="Submissions S."/>
        </authorList>
    </citation>
    <scope>NUCLEOTIDE SEQUENCE [LARGE SCALE GENOMIC DNA]</scope>
    <source>
        <strain evidence="2 4">ATCC 33342</strain>
    </source>
</reference>
<accession>A0A377GJ49</accession>
<dbReference type="EMBL" id="UGGV01000001">
    <property type="protein sequence ID" value="STO24869.1"/>
    <property type="molecule type" value="Genomic_DNA"/>
</dbReference>
<gene>
    <name evidence="3" type="ORF">NCTC11401_01687</name>
    <name evidence="2" type="ORF">SAMN05421777_11323</name>
</gene>
<dbReference type="Proteomes" id="UP000186808">
    <property type="component" value="Unassembled WGS sequence"/>
</dbReference>
<feature type="compositionally biased region" description="Low complexity" evidence="1">
    <location>
        <begin position="498"/>
        <end position="509"/>
    </location>
</feature>
<protein>
    <submittedName>
        <fullName evidence="3">Uncharacterized protein</fullName>
    </submittedName>
</protein>
<dbReference type="Proteomes" id="UP000254374">
    <property type="component" value="Unassembled WGS sequence"/>
</dbReference>
<organism evidence="3 5">
    <name type="scientific">Fluoribacter gormanii</name>
    <dbReference type="NCBI Taxonomy" id="464"/>
    <lineage>
        <taxon>Bacteria</taxon>
        <taxon>Pseudomonadati</taxon>
        <taxon>Pseudomonadota</taxon>
        <taxon>Gammaproteobacteria</taxon>
        <taxon>Legionellales</taxon>
        <taxon>Legionellaceae</taxon>
        <taxon>Fluoribacter</taxon>
    </lineage>
</organism>
<keyword evidence="4" id="KW-1185">Reference proteome</keyword>
<evidence type="ECO:0000256" key="1">
    <source>
        <dbReference type="SAM" id="MobiDB-lite"/>
    </source>
</evidence>
<feature type="region of interest" description="Disordered" evidence="1">
    <location>
        <begin position="475"/>
        <end position="509"/>
    </location>
</feature>
<proteinExistence type="predicted"/>
<evidence type="ECO:0000313" key="5">
    <source>
        <dbReference type="Proteomes" id="UP000254374"/>
    </source>
</evidence>
<dbReference type="EMBL" id="FTNL01000013">
    <property type="protein sequence ID" value="SIR47564.1"/>
    <property type="molecule type" value="Genomic_DNA"/>
</dbReference>
<dbReference type="OrthoDB" id="5632105at2"/>
<evidence type="ECO:0000313" key="3">
    <source>
        <dbReference type="EMBL" id="STO24869.1"/>
    </source>
</evidence>
<reference evidence="3 5" key="2">
    <citation type="submission" date="2018-06" db="EMBL/GenBank/DDBJ databases">
        <authorList>
            <consortium name="Pathogen Informatics"/>
            <person name="Doyle S."/>
        </authorList>
    </citation>
    <scope>NUCLEOTIDE SEQUENCE [LARGE SCALE GENOMIC DNA]</scope>
    <source>
        <strain evidence="3 5">NCTC11401</strain>
    </source>
</reference>
<sequence length="509" mass="58155">MSQDAYADTKPQYKPTDLKEEFLRIAQESEGYNLHLKSELPKDLNEYTGSYIYCNDVNNNKKLYYIDSNGESKELPIKDFHQFEKNLNDINKQQHASLHLSDEQAKTLIANRDYTPPGLMKIKDFHISKRIREKIFKEDGRYSPEAEARILKKLIDKSFDAVINPDHTELSEAQHQAVWFHFVKYELPNYIIESLKPNSINFSCKDAIDRGGVASAYYNLIKSFQPLTEKEVRAGMEKIPMSREEFEQALHAAPTMVKGRGINHHINLIWNSVDAYVNANYKQLKDDPQKAWLIEWRDFNCPHQRVENLLAQRIQECETELDEQIKKQKQAEGEQQEASPKLEVLKQGINVLEEIKKQQGQEVSGKRLLLETTVRTTSMAISPETQTDKSREQYEKLKNKLAVEFPELKILKGLIKIFAGTVADLVSATLSVVSAGKIDIKSDLTSRGWATFNAGWELSSRKSLQENMKNQLNTMKNNNSNKEIANGASENDIPNEPSASDSIASIDLS</sequence>
<evidence type="ECO:0000313" key="4">
    <source>
        <dbReference type="Proteomes" id="UP000186808"/>
    </source>
</evidence>
<dbReference type="RefSeq" id="WP_058468910.1">
    <property type="nucleotide sequence ID" value="NZ_CAAAIX010000022.1"/>
</dbReference>
<name>A0A377GJ49_9GAMM</name>